<evidence type="ECO:0000313" key="8">
    <source>
        <dbReference type="Proteomes" id="UP000283530"/>
    </source>
</evidence>
<accession>A0A443NDC4</accession>
<evidence type="ECO:0000256" key="3">
    <source>
        <dbReference type="ARBA" id="ARBA00022842"/>
    </source>
</evidence>
<feature type="domain" description="Terpene synthase N-terminal" evidence="5">
    <location>
        <begin position="6"/>
        <end position="144"/>
    </location>
</feature>
<dbReference type="InterPro" id="IPR050148">
    <property type="entry name" value="Terpene_synthase-like"/>
</dbReference>
<comment type="caution">
    <text evidence="7">The sequence shown here is derived from an EMBL/GenBank/DDBJ whole genome shotgun (WGS) entry which is preliminary data.</text>
</comment>
<dbReference type="InterPro" id="IPR005630">
    <property type="entry name" value="Terpene_synthase_metal-bd"/>
</dbReference>
<dbReference type="InterPro" id="IPR036965">
    <property type="entry name" value="Terpene_synth_N_sf"/>
</dbReference>
<dbReference type="Proteomes" id="UP000283530">
    <property type="component" value="Unassembled WGS sequence"/>
</dbReference>
<evidence type="ECO:0000313" key="7">
    <source>
        <dbReference type="EMBL" id="RWR76523.1"/>
    </source>
</evidence>
<gene>
    <name evidence="7" type="ORF">CKAN_00496700</name>
</gene>
<proteinExistence type="predicted"/>
<name>A0A443NDC4_9MAGN</name>
<comment type="pathway">
    <text evidence="1">Secondary metabolite biosynthesis; terpenoid biosynthesis.</text>
</comment>
<dbReference type="EMBL" id="QPKB01000002">
    <property type="protein sequence ID" value="RWR76523.1"/>
    <property type="molecule type" value="Genomic_DNA"/>
</dbReference>
<sequence length="299" mass="34765">MLNKAKESVEEMIMIDEIQRLGLAYHFEKEITDALEHIYDANVDYGDLKTVTLRFRLLREEGYNVSSGELSPLNVLNKFKDKEGNFKNGLRSDVEGLLSLYEAAFYGTHGEDILDEAISFTKAHLSSLITHLDGPLGAQVGHALELPMRKRIPRLDARFYISLLQQHKQLNDVLLELAKWWKDIGLTAKYPYARDRLVEVYLWMLTIYVEPQYARARNMAVKIFKLLSIIDDTFDVDGKFEDLKLFTDAFQRWDLSAMEQLPEYMRPIYHAVLNTVNEIENELLPGEKFFRTDLLKHEV</sequence>
<dbReference type="InterPro" id="IPR008949">
    <property type="entry name" value="Isoprenoid_synthase_dom_sf"/>
</dbReference>
<dbReference type="SUPFAM" id="SSF48576">
    <property type="entry name" value="Terpenoid synthases"/>
    <property type="match status" value="1"/>
</dbReference>
<dbReference type="Pfam" id="PF01397">
    <property type="entry name" value="Terpene_synth"/>
    <property type="match status" value="1"/>
</dbReference>
<evidence type="ECO:0000259" key="5">
    <source>
        <dbReference type="Pfam" id="PF01397"/>
    </source>
</evidence>
<dbReference type="AlphaFoldDB" id="A0A443NDC4"/>
<dbReference type="GO" id="GO:0016114">
    <property type="term" value="P:terpenoid biosynthetic process"/>
    <property type="evidence" value="ECO:0007669"/>
    <property type="project" value="UniProtKB-UniPathway"/>
</dbReference>
<organism evidence="7 8">
    <name type="scientific">Cinnamomum micranthum f. kanehirae</name>
    <dbReference type="NCBI Taxonomy" id="337451"/>
    <lineage>
        <taxon>Eukaryota</taxon>
        <taxon>Viridiplantae</taxon>
        <taxon>Streptophyta</taxon>
        <taxon>Embryophyta</taxon>
        <taxon>Tracheophyta</taxon>
        <taxon>Spermatophyta</taxon>
        <taxon>Magnoliopsida</taxon>
        <taxon>Magnoliidae</taxon>
        <taxon>Laurales</taxon>
        <taxon>Lauraceae</taxon>
        <taxon>Cinnamomum</taxon>
    </lineage>
</organism>
<dbReference type="OrthoDB" id="1919121at2759"/>
<dbReference type="Gene3D" id="1.50.10.130">
    <property type="entry name" value="Terpene synthase, N-terminal domain"/>
    <property type="match status" value="1"/>
</dbReference>
<dbReference type="STRING" id="337451.A0A443NDC4"/>
<dbReference type="InterPro" id="IPR001906">
    <property type="entry name" value="Terpene_synth_N"/>
</dbReference>
<evidence type="ECO:0000256" key="2">
    <source>
        <dbReference type="ARBA" id="ARBA00022723"/>
    </source>
</evidence>
<protein>
    <submittedName>
        <fullName evidence="7">Germacrene D synthase isoform X1</fullName>
    </submittedName>
</protein>
<evidence type="ECO:0000259" key="6">
    <source>
        <dbReference type="Pfam" id="PF03936"/>
    </source>
</evidence>
<dbReference type="UniPathway" id="UPA00213"/>
<dbReference type="GO" id="GO:0010333">
    <property type="term" value="F:terpene synthase activity"/>
    <property type="evidence" value="ECO:0007669"/>
    <property type="project" value="InterPro"/>
</dbReference>
<dbReference type="Gene3D" id="1.10.600.10">
    <property type="entry name" value="Farnesyl Diphosphate Synthase"/>
    <property type="match status" value="1"/>
</dbReference>
<dbReference type="Pfam" id="PF03936">
    <property type="entry name" value="Terpene_synth_C"/>
    <property type="match status" value="1"/>
</dbReference>
<dbReference type="GO" id="GO:0000287">
    <property type="term" value="F:magnesium ion binding"/>
    <property type="evidence" value="ECO:0007669"/>
    <property type="project" value="InterPro"/>
</dbReference>
<keyword evidence="2" id="KW-0479">Metal-binding</keyword>
<dbReference type="PANTHER" id="PTHR31225:SF93">
    <property type="entry name" value="ALPHA-HUMULENE_(-)-(E)-BETA-CARYOPHYLLENE SYNTHASE"/>
    <property type="match status" value="1"/>
</dbReference>
<evidence type="ECO:0000256" key="4">
    <source>
        <dbReference type="ARBA" id="ARBA00023239"/>
    </source>
</evidence>
<dbReference type="PANTHER" id="PTHR31225">
    <property type="entry name" value="OS04G0344100 PROTEIN-RELATED"/>
    <property type="match status" value="1"/>
</dbReference>
<keyword evidence="8" id="KW-1185">Reference proteome</keyword>
<feature type="domain" description="Terpene synthase metal-binding" evidence="6">
    <location>
        <begin position="182"/>
        <end position="296"/>
    </location>
</feature>
<reference evidence="7 8" key="1">
    <citation type="journal article" date="2019" name="Nat. Plants">
        <title>Stout camphor tree genome fills gaps in understanding of flowering plant genome evolution.</title>
        <authorList>
            <person name="Chaw S.M."/>
            <person name="Liu Y.C."/>
            <person name="Wu Y.W."/>
            <person name="Wang H.Y."/>
            <person name="Lin C.I."/>
            <person name="Wu C.S."/>
            <person name="Ke H.M."/>
            <person name="Chang L.Y."/>
            <person name="Hsu C.Y."/>
            <person name="Yang H.T."/>
            <person name="Sudianto E."/>
            <person name="Hsu M.H."/>
            <person name="Wu K.P."/>
            <person name="Wang L.N."/>
            <person name="Leebens-Mack J.H."/>
            <person name="Tsai I.J."/>
        </authorList>
    </citation>
    <scope>NUCLEOTIDE SEQUENCE [LARGE SCALE GENOMIC DNA]</scope>
    <source>
        <strain evidence="8">cv. Chaw 1501</strain>
        <tissue evidence="7">Young leaves</tissue>
    </source>
</reference>
<keyword evidence="3" id="KW-0460">Magnesium</keyword>
<evidence type="ECO:0000256" key="1">
    <source>
        <dbReference type="ARBA" id="ARBA00004721"/>
    </source>
</evidence>
<dbReference type="FunFam" id="1.50.10.130:FF:000001">
    <property type="entry name" value="Isoprene synthase, chloroplastic"/>
    <property type="match status" value="1"/>
</dbReference>
<keyword evidence="4" id="KW-0456">Lyase</keyword>
<dbReference type="InterPro" id="IPR008930">
    <property type="entry name" value="Terpenoid_cyclase/PrenylTrfase"/>
</dbReference>
<dbReference type="SUPFAM" id="SSF48239">
    <property type="entry name" value="Terpenoid cyclases/Protein prenyltransferases"/>
    <property type="match status" value="1"/>
</dbReference>